<protein>
    <recommendedName>
        <fullName evidence="5">Heparinase II/III-like protein</fullName>
    </recommendedName>
</protein>
<reference evidence="3 4" key="1">
    <citation type="submission" date="2021-05" db="EMBL/GenBank/DDBJ databases">
        <title>Comparative genomic studies on the polysaccharide-degrading batcterial strains of the Flammeovirga genus.</title>
        <authorList>
            <person name="Zewei F."/>
            <person name="Zheng Z."/>
            <person name="Yu L."/>
            <person name="Ruyue G."/>
            <person name="Yanhong M."/>
            <person name="Yuanyuan C."/>
            <person name="Jingyan G."/>
            <person name="Wenjun H."/>
        </authorList>
    </citation>
    <scope>NUCLEOTIDE SEQUENCE [LARGE SCALE GENOMIC DNA]</scope>
    <source>
        <strain evidence="3 4">NBRC:100898</strain>
    </source>
</reference>
<name>A0AAX1ND02_9BACT</name>
<dbReference type="InterPro" id="IPR058848">
    <property type="entry name" value="Ulvan_lyase_C"/>
</dbReference>
<evidence type="ECO:0000259" key="1">
    <source>
        <dbReference type="Pfam" id="PF26374"/>
    </source>
</evidence>
<gene>
    <name evidence="3" type="ORF">KMW28_23715</name>
</gene>
<evidence type="ECO:0000313" key="4">
    <source>
        <dbReference type="Proteomes" id="UP000678679"/>
    </source>
</evidence>
<dbReference type="Pfam" id="PF26374">
    <property type="entry name" value="Ulvan_lyaseC"/>
    <property type="match status" value="1"/>
</dbReference>
<sequence>MNYITSKYRNNFLRRAFLLILLSINFIFKSQAQSLKHPIIWITEDEKEEIYNKIGEYGWAQELLDQTYATVDKKVDLHKAAPSWWISKIPPLAKDDNIPELKVKTVHQHGAFTGQAAHAALIYYLTGKDEYAQYAADIIWHYGSELSTREGHNTSICGYPFYDARTSYGQIAIAYDFIYNWLKEPNRKVYSLSQKNYIDYDNAVMQKAVLNMTDNILQEYGRPDVHGKFISNHPVLTAPGALFLILCLENDKEREHLFDVFWEEGTYHQNSFKNTILPMFGEQGIWPESTSYSFMGNITMILNIIDRIKPEMNVYKDYKNILEGNFLFDNLRYPDRRFVSYGDTHRKNDGTEKLYRYTLNLAQRRGLKDFEHKAQVALKQRYDAQGGYKPKVSVNTFGNYGTFTNLLWGSNIPDVIEGEIDFQKPTVVIKHAGVVLQRNYVDKNNEEYGLCGVIGGAHYVHSHATGISMELYGAGYVMSPQAGLPTSVAQRRIPLHEHYFRLYAGNNTVVVNGSSHGLDEGSWKGRANVWQNTTVNVASEPLHLEKPIAQNFNFATQHLDDNVNNAVQERTLSTIRTSPTTGYYFDMFRSKSLGENKFHDYIYHNIGDKMTVLDEEGKKLKTKSTDKYQNDIGDQVQSPGWRYFEDTKSSTSTDQSISVRYDLNEDKKYMHQFLPSGIAREYTTALAPPSRDINEAYLDKKTKVLVVRQKGEAWDRPFISIYEPSASKTSSIRNVTPLKDGEAIIGAKVTSEVEGTHIVDYIICAESSDVHYTNSDLYLQFIGRFGIVRETTTTSGEQETALYIGEGQSLSFKGLKLNSGSQNKAFKIFNLTQ</sequence>
<dbReference type="Gene3D" id="2.70.98.70">
    <property type="match status" value="1"/>
</dbReference>
<feature type="domain" description="Endo-acting ulvan lyase C-terminal" evidence="1">
    <location>
        <begin position="732"/>
        <end position="828"/>
    </location>
</feature>
<keyword evidence="4" id="KW-1185">Reference proteome</keyword>
<evidence type="ECO:0000259" key="2">
    <source>
        <dbReference type="Pfam" id="PF26377"/>
    </source>
</evidence>
<accession>A0AAX1ND02</accession>
<evidence type="ECO:0008006" key="5">
    <source>
        <dbReference type="Google" id="ProtNLM"/>
    </source>
</evidence>
<dbReference type="InterPro" id="IPR008929">
    <property type="entry name" value="Chondroitin_lyas"/>
</dbReference>
<dbReference type="InterPro" id="IPR058849">
    <property type="entry name" value="Ulvan_lyase_2nd"/>
</dbReference>
<dbReference type="Pfam" id="PF26377">
    <property type="entry name" value="Ulvan_lyase_2nd"/>
    <property type="match status" value="1"/>
</dbReference>
<dbReference type="AlphaFoldDB" id="A0AAX1ND02"/>
<dbReference type="Proteomes" id="UP000678679">
    <property type="component" value="Chromosome 2"/>
</dbReference>
<organism evidence="3 4">
    <name type="scientific">Flammeovirga yaeyamensis</name>
    <dbReference type="NCBI Taxonomy" id="367791"/>
    <lineage>
        <taxon>Bacteria</taxon>
        <taxon>Pseudomonadati</taxon>
        <taxon>Bacteroidota</taxon>
        <taxon>Cytophagia</taxon>
        <taxon>Cytophagales</taxon>
        <taxon>Flammeovirgaceae</taxon>
        <taxon>Flammeovirga</taxon>
    </lineage>
</organism>
<dbReference type="KEGG" id="fya:KMW28_23715"/>
<proteinExistence type="predicted"/>
<dbReference type="Gene3D" id="1.50.10.100">
    <property type="entry name" value="Chondroitin AC/alginate lyase"/>
    <property type="match status" value="1"/>
</dbReference>
<dbReference type="EMBL" id="CP076133">
    <property type="protein sequence ID" value="QWG05429.1"/>
    <property type="molecule type" value="Genomic_DNA"/>
</dbReference>
<dbReference type="SUPFAM" id="SSF48230">
    <property type="entry name" value="Chondroitin AC/alginate lyase"/>
    <property type="match status" value="1"/>
</dbReference>
<feature type="domain" description="Endo-acting ulvan lyase 2nd" evidence="2">
    <location>
        <begin position="282"/>
        <end position="423"/>
    </location>
</feature>
<evidence type="ECO:0000313" key="3">
    <source>
        <dbReference type="EMBL" id="QWG05429.1"/>
    </source>
</evidence>
<dbReference type="RefSeq" id="WP_169661915.1">
    <property type="nucleotide sequence ID" value="NZ_CP076133.1"/>
</dbReference>